<dbReference type="EMBL" id="GL763285">
    <property type="protein sequence ID" value="EFZ19967.1"/>
    <property type="molecule type" value="Genomic_DNA"/>
</dbReference>
<dbReference type="SUPFAM" id="SSF53098">
    <property type="entry name" value="Ribonuclease H-like"/>
    <property type="match status" value="1"/>
</dbReference>
<proteinExistence type="predicted"/>
<feature type="non-terminal residue" evidence="2">
    <location>
        <position position="464"/>
    </location>
</feature>
<dbReference type="PANTHER" id="PTHR45749:SF35">
    <property type="entry name" value="AC-LIKE TRANSPOSASE-RELATED"/>
    <property type="match status" value="1"/>
</dbReference>
<dbReference type="PANTHER" id="PTHR45749">
    <property type="match status" value="1"/>
</dbReference>
<protein>
    <recommendedName>
        <fullName evidence="1">DUF4371 domain-containing protein</fullName>
    </recommendedName>
</protein>
<dbReference type="HOGENOM" id="CLU_006175_4_3_1"/>
<feature type="non-terminal residue" evidence="2">
    <location>
        <position position="1"/>
    </location>
</feature>
<gene>
    <name evidence="2" type="ORF">SINV_08455</name>
</gene>
<reference evidence="2" key="1">
    <citation type="journal article" date="2011" name="Proc. Natl. Acad. Sci. U.S.A.">
        <title>The genome of the fire ant Solenopsis invicta.</title>
        <authorList>
            <person name="Wurm Y."/>
            <person name="Wang J."/>
            <person name="Riba-Grognuz O."/>
            <person name="Corona M."/>
            <person name="Nygaard S."/>
            <person name="Hunt B.G."/>
            <person name="Ingram K.K."/>
            <person name="Falquet L."/>
            <person name="Nipitwattanaphon M."/>
            <person name="Gotzek D."/>
            <person name="Dijkstra M.B."/>
            <person name="Oettler J."/>
            <person name="Comtesse F."/>
            <person name="Shih C.J."/>
            <person name="Wu W.J."/>
            <person name="Yang C.C."/>
            <person name="Thomas J."/>
            <person name="Beaudoing E."/>
            <person name="Pradervand S."/>
            <person name="Flegel V."/>
            <person name="Cook E.D."/>
            <person name="Fabbretti R."/>
            <person name="Stockinger H."/>
            <person name="Long L."/>
            <person name="Farmerie W.G."/>
            <person name="Oakey J."/>
            <person name="Boomsma J.J."/>
            <person name="Pamilo P."/>
            <person name="Yi S.V."/>
            <person name="Heinze J."/>
            <person name="Goodisman M.A."/>
            <person name="Farinelli L."/>
            <person name="Harshman K."/>
            <person name="Hulo N."/>
            <person name="Cerutti L."/>
            <person name="Xenarios I."/>
            <person name="Shoemaker D."/>
            <person name="Keller L."/>
        </authorList>
    </citation>
    <scope>NUCLEOTIDE SEQUENCE [LARGE SCALE GENOMIC DNA]</scope>
</reference>
<dbReference type="InterPro" id="IPR025398">
    <property type="entry name" value="DUF4371"/>
</dbReference>
<organism>
    <name type="scientific">Solenopsis invicta</name>
    <name type="common">Red imported fire ant</name>
    <name type="synonym">Solenopsis wagneri</name>
    <dbReference type="NCBI Taxonomy" id="13686"/>
    <lineage>
        <taxon>Eukaryota</taxon>
        <taxon>Metazoa</taxon>
        <taxon>Ecdysozoa</taxon>
        <taxon>Arthropoda</taxon>
        <taxon>Hexapoda</taxon>
        <taxon>Insecta</taxon>
        <taxon>Pterygota</taxon>
        <taxon>Neoptera</taxon>
        <taxon>Endopterygota</taxon>
        <taxon>Hymenoptera</taxon>
        <taxon>Apocrita</taxon>
        <taxon>Aculeata</taxon>
        <taxon>Formicoidea</taxon>
        <taxon>Formicidae</taxon>
        <taxon>Myrmicinae</taxon>
        <taxon>Solenopsis</taxon>
    </lineage>
</organism>
<sequence length="464" mass="53058">NGESYIRSWLCYSKKLDRIFCIPCKLFFCDKNKSSFATTGSNKWKNIHDYLRSHENSPEHRKSFASWFEACHRLESRQTIDQKLQADIIKERDHWRLVLDRLCNIILYLATHNIALRGSSDRLFTKNNGNFLGLVELLGKYDVTMHEHLRRISSQETHVHYCSNTIQNEIITLMGSSVKNTILDRARQAKYYSIILDCTPDLSHTEQLSVTIRFVDVSSDVSPKEHFITFRAVHESSGQSLFDIILKVLEELNLDIKDCRGQGYDNGSNMKGKNKGVQARILQINPRAFFMPCGCHSLNLVISDCATSCTESVSFFGVIQKIYTLFSASVGRWKILTDTVPAFTVKPLCTTRWESRIECLKPLRYQVIEIHDALLTLSEHGSSDPAIKHEAQTLASQLCDYNFLVMLVIWYDILFRINIVSKSMQSNTMDLGSAVSLMESCAEYIENYRLNGFAKALVDAKELA</sequence>
<evidence type="ECO:0000313" key="2">
    <source>
        <dbReference type="EMBL" id="EFZ19967.1"/>
    </source>
</evidence>
<evidence type="ECO:0000259" key="1">
    <source>
        <dbReference type="Pfam" id="PF14291"/>
    </source>
</evidence>
<dbReference type="InterPro" id="IPR012337">
    <property type="entry name" value="RNaseH-like_sf"/>
</dbReference>
<accession>E9IHI6</accession>
<dbReference type="AlphaFoldDB" id="E9IHI6"/>
<feature type="domain" description="DUF4371" evidence="1">
    <location>
        <begin position="76"/>
        <end position="275"/>
    </location>
</feature>
<name>E9IHI6_SOLIN</name>
<dbReference type="Pfam" id="PF14291">
    <property type="entry name" value="DUF4371"/>
    <property type="match status" value="1"/>
</dbReference>
<dbReference type="OMA" id="WESRIEC"/>